<dbReference type="InterPro" id="IPR057670">
    <property type="entry name" value="SH3_retrovirus"/>
</dbReference>
<dbReference type="Proteomes" id="UP000019132">
    <property type="component" value="Unassembled WGS sequence"/>
</dbReference>
<protein>
    <recommendedName>
        <fullName evidence="4">Integrase catalytic domain-containing protein</fullName>
    </recommendedName>
</protein>
<dbReference type="Pfam" id="PF25597">
    <property type="entry name" value="SH3_retrovirus"/>
    <property type="match status" value="1"/>
</dbReference>
<keyword evidence="6" id="KW-1185">Reference proteome</keyword>
<dbReference type="InParanoid" id="K3XCK7"/>
<dbReference type="InterPro" id="IPR013103">
    <property type="entry name" value="RVT_2"/>
</dbReference>
<evidence type="ECO:0000256" key="1">
    <source>
        <dbReference type="ARBA" id="ARBA00022723"/>
    </source>
</evidence>
<dbReference type="OMA" id="MAECKSA"/>
<dbReference type="GO" id="GO:0003676">
    <property type="term" value="F:nucleic acid binding"/>
    <property type="evidence" value="ECO:0007669"/>
    <property type="project" value="InterPro"/>
</dbReference>
<evidence type="ECO:0000313" key="6">
    <source>
        <dbReference type="Proteomes" id="UP000019132"/>
    </source>
</evidence>
<dbReference type="SUPFAM" id="SSF53098">
    <property type="entry name" value="Ribonuclease H-like"/>
    <property type="match status" value="1"/>
</dbReference>
<evidence type="ECO:0000313" key="5">
    <source>
        <dbReference type="EnsemblProtists" id="PYU1_T014956"/>
    </source>
</evidence>
<dbReference type="InterPro" id="IPR039537">
    <property type="entry name" value="Retrotran_Ty1/copia-like"/>
</dbReference>
<dbReference type="InterPro" id="IPR012337">
    <property type="entry name" value="RNaseH-like_sf"/>
</dbReference>
<dbReference type="Pfam" id="PF07727">
    <property type="entry name" value="RVT_2"/>
    <property type="match status" value="2"/>
</dbReference>
<dbReference type="InterPro" id="IPR001584">
    <property type="entry name" value="Integrase_cat-core"/>
</dbReference>
<evidence type="ECO:0000256" key="3">
    <source>
        <dbReference type="SAM" id="MobiDB-lite"/>
    </source>
</evidence>
<name>K3XCK7_GLOUD</name>
<keyword evidence="2" id="KW-0378">Hydrolase</keyword>
<dbReference type="HOGENOM" id="CLU_001650_15_2_1"/>
<evidence type="ECO:0000256" key="2">
    <source>
        <dbReference type="ARBA" id="ARBA00022801"/>
    </source>
</evidence>
<dbReference type="STRING" id="431595.K3XCK7"/>
<dbReference type="PANTHER" id="PTHR42648:SF28">
    <property type="entry name" value="TRANSPOSON-ENCODED PROTEIN WITH RIBONUCLEASE H-LIKE AND RETROVIRUS ZINC FINGER-LIKE DOMAINS"/>
    <property type="match status" value="1"/>
</dbReference>
<sequence>MLVYVDNVILTGSLPTLVAEVKSQLKQRFEMADSGRCKFVLGIELIDHADSGVTLCQRRYIDDNLKHFNMAECKSAPSPVDVGAKLLPSAESGSMTLAPKVPYRKAVGALMHLINDNIGFEGYSDADWAGDVSDQKSTSGYLFNLADGAISWGSKKQTNFDRDWHDASQLAQVSRRRLVDGLYWLRVLPSDLSKLTLAVTQSKSGSTSTRASNQTLQQLVKRNMVKDAEKLPKPQDGAICHGCQQGKMVQKPFKTNREKRTFGVFELIHFDICGPMEIPSIGGSKYLLLIVDEASGLMKGFCLRNKSESEELIKNFIVKVENQFAKKVKFVRHDGAKEFATKPIKSFYAQRGIEQQVTVPYAHQTNGTAECAIRSIVTIGRSMLHHVGLDKTFWAEAAMTAIYIKNRLPSPKVETKTPYEIVFKTKPSVRHMRVFDCLAYVLTPREKRLKWDAKSRRCLFMGYEESSKAYRVYDIEGGNVVLTRDVNCDESIMDGAVLYQKSDLSDLIESIDDLKIIEGNVRDVHWHRQFKYSGKRKADAAESSGSEYVDSAIDDDDYSGPSRRSTRKRTTPIEYWRASANSVEVSDLCEPSSYSEAMSDPDQAHWCKAVRAELKSMAPRGVFRPTKLPTSQRAIGTKWVFKIKRKADGAIDKYKTRLVAKGFKQQYGVHYTETFAPVVKYELMFMQIPEGVEVDGEFDPLELLKSIYGLKQASRVWNETFDEFARSINFTVSEFDPCLYLKTVDGECVLMLVYVDNVI</sequence>
<dbReference type="Gene3D" id="3.30.420.10">
    <property type="entry name" value="Ribonuclease H-like superfamily/Ribonuclease H"/>
    <property type="match status" value="1"/>
</dbReference>
<dbReference type="AlphaFoldDB" id="K3XCK7"/>
<dbReference type="EMBL" id="ADOS01001350">
    <property type="status" value="NOT_ANNOTATED_CDS"/>
    <property type="molecule type" value="Genomic_DNA"/>
</dbReference>
<reference evidence="6" key="2">
    <citation type="submission" date="2010-04" db="EMBL/GenBank/DDBJ databases">
        <authorList>
            <person name="Buell R."/>
            <person name="Hamilton J."/>
            <person name="Hostetler J."/>
        </authorList>
    </citation>
    <scope>NUCLEOTIDE SEQUENCE [LARGE SCALE GENOMIC DNA]</scope>
    <source>
        <strain evidence="6">DAOM:BR144</strain>
    </source>
</reference>
<reference evidence="5" key="3">
    <citation type="submission" date="2015-02" db="UniProtKB">
        <authorList>
            <consortium name="EnsemblProtists"/>
        </authorList>
    </citation>
    <scope>IDENTIFICATION</scope>
    <source>
        <strain evidence="5">DAOM BR144</strain>
    </source>
</reference>
<dbReference type="CDD" id="cd09272">
    <property type="entry name" value="RNase_HI_RT_Ty1"/>
    <property type="match status" value="1"/>
</dbReference>
<dbReference type="eggNOG" id="KOG0017">
    <property type="taxonomic scope" value="Eukaryota"/>
</dbReference>
<organism evidence="5 6">
    <name type="scientific">Globisporangium ultimum (strain ATCC 200006 / CBS 805.95 / DAOM BR144)</name>
    <name type="common">Pythium ultimum</name>
    <dbReference type="NCBI Taxonomy" id="431595"/>
    <lineage>
        <taxon>Eukaryota</taxon>
        <taxon>Sar</taxon>
        <taxon>Stramenopiles</taxon>
        <taxon>Oomycota</taxon>
        <taxon>Peronosporomycetes</taxon>
        <taxon>Pythiales</taxon>
        <taxon>Pythiaceae</taxon>
        <taxon>Globisporangium</taxon>
    </lineage>
</organism>
<keyword evidence="1" id="KW-0479">Metal-binding</keyword>
<proteinExistence type="predicted"/>
<reference evidence="6" key="1">
    <citation type="journal article" date="2010" name="Genome Biol.">
        <title>Genome sequence of the necrotrophic plant pathogen Pythium ultimum reveals original pathogenicity mechanisms and effector repertoire.</title>
        <authorList>
            <person name="Levesque C.A."/>
            <person name="Brouwer H."/>
            <person name="Cano L."/>
            <person name="Hamilton J.P."/>
            <person name="Holt C."/>
            <person name="Huitema E."/>
            <person name="Raffaele S."/>
            <person name="Robideau G.P."/>
            <person name="Thines M."/>
            <person name="Win J."/>
            <person name="Zerillo M.M."/>
            <person name="Beakes G.W."/>
            <person name="Boore J.L."/>
            <person name="Busam D."/>
            <person name="Dumas B."/>
            <person name="Ferriera S."/>
            <person name="Fuerstenberg S.I."/>
            <person name="Gachon C.M."/>
            <person name="Gaulin E."/>
            <person name="Govers F."/>
            <person name="Grenville-Briggs L."/>
            <person name="Horner N."/>
            <person name="Hostetler J."/>
            <person name="Jiang R.H."/>
            <person name="Johnson J."/>
            <person name="Krajaejun T."/>
            <person name="Lin H."/>
            <person name="Meijer H.J."/>
            <person name="Moore B."/>
            <person name="Morris P."/>
            <person name="Phuntmart V."/>
            <person name="Puiu D."/>
            <person name="Shetty J."/>
            <person name="Stajich J.E."/>
            <person name="Tripathy S."/>
            <person name="Wawra S."/>
            <person name="van West P."/>
            <person name="Whitty B.R."/>
            <person name="Coutinho P.M."/>
            <person name="Henrissat B."/>
            <person name="Martin F."/>
            <person name="Thomas P.D."/>
            <person name="Tyler B.M."/>
            <person name="De Vries R.P."/>
            <person name="Kamoun S."/>
            <person name="Yandell M."/>
            <person name="Tisserat N."/>
            <person name="Buell C.R."/>
        </authorList>
    </citation>
    <scope>NUCLEOTIDE SEQUENCE</scope>
    <source>
        <strain evidence="6">DAOM:BR144</strain>
    </source>
</reference>
<dbReference type="PANTHER" id="PTHR42648">
    <property type="entry name" value="TRANSPOSASE, PUTATIVE-RELATED"/>
    <property type="match status" value="1"/>
</dbReference>
<accession>K3XCK7</accession>
<dbReference type="EnsemblProtists" id="PYU1_T014956">
    <property type="protein sequence ID" value="PYU1_T014956"/>
    <property type="gene ID" value="PYU1_G014925"/>
</dbReference>
<dbReference type="VEuPathDB" id="FungiDB:PYU1_G014925"/>
<dbReference type="GO" id="GO:0015074">
    <property type="term" value="P:DNA integration"/>
    <property type="evidence" value="ECO:0007669"/>
    <property type="project" value="InterPro"/>
</dbReference>
<evidence type="ECO:0000259" key="4">
    <source>
        <dbReference type="PROSITE" id="PS50994"/>
    </source>
</evidence>
<dbReference type="GO" id="GO:0046872">
    <property type="term" value="F:metal ion binding"/>
    <property type="evidence" value="ECO:0007669"/>
    <property type="project" value="UniProtKB-KW"/>
</dbReference>
<feature type="domain" description="Integrase catalytic" evidence="4">
    <location>
        <begin position="248"/>
        <end position="426"/>
    </location>
</feature>
<feature type="region of interest" description="Disordered" evidence="3">
    <location>
        <begin position="543"/>
        <end position="567"/>
    </location>
</feature>
<dbReference type="GO" id="GO:0016787">
    <property type="term" value="F:hydrolase activity"/>
    <property type="evidence" value="ECO:0007669"/>
    <property type="project" value="UniProtKB-KW"/>
</dbReference>
<dbReference type="PROSITE" id="PS50994">
    <property type="entry name" value="INTEGRASE"/>
    <property type="match status" value="1"/>
</dbReference>
<dbReference type="InterPro" id="IPR036397">
    <property type="entry name" value="RNaseH_sf"/>
</dbReference>